<proteinExistence type="inferred from homology"/>
<dbReference type="Gene3D" id="1.10.10.10">
    <property type="entry name" value="Winged helix-like DNA-binding domain superfamily/Winged helix DNA-binding domain"/>
    <property type="match status" value="1"/>
</dbReference>
<dbReference type="Gene3D" id="3.40.50.450">
    <property type="match status" value="1"/>
</dbReference>
<dbReference type="InterPro" id="IPR041614">
    <property type="entry name" value="DprA_WH"/>
</dbReference>
<evidence type="ECO:0000259" key="3">
    <source>
        <dbReference type="Pfam" id="PF17782"/>
    </source>
</evidence>
<dbReference type="EMBL" id="VSSQ01004907">
    <property type="protein sequence ID" value="MPM27095.1"/>
    <property type="molecule type" value="Genomic_DNA"/>
</dbReference>
<dbReference type="GO" id="GO:0009294">
    <property type="term" value="P:DNA-mediated transformation"/>
    <property type="evidence" value="ECO:0007669"/>
    <property type="project" value="InterPro"/>
</dbReference>
<dbReference type="PANTHER" id="PTHR43022">
    <property type="entry name" value="PROTEIN SMF"/>
    <property type="match status" value="1"/>
</dbReference>
<feature type="domain" description="DprA winged helix" evidence="3">
    <location>
        <begin position="85"/>
        <end position="139"/>
    </location>
</feature>
<dbReference type="InterPro" id="IPR036388">
    <property type="entry name" value="WH-like_DNA-bd_sf"/>
</dbReference>
<comment type="caution">
    <text evidence="4">The sequence shown here is derived from an EMBL/GenBank/DDBJ whole genome shotgun (WGS) entry which is preliminary data.</text>
</comment>
<dbReference type="AlphaFoldDB" id="A0A644YEU2"/>
<name>A0A644YEU2_9ZZZZ</name>
<sequence length="144" mass="15846">MADAVVVVESGDRGGSLITADIANSYYREVFAIPGRITDARSSGCNNLIASNKAVLMQNTVAFIEQMGWDTAEKPEQPVQKELFPDLNEVEEKVFRALNGVESMHVNKLGIELNLPVSELFFTLLELEMKNVVKALPGGMYKLV</sequence>
<dbReference type="PANTHER" id="PTHR43022:SF1">
    <property type="entry name" value="PROTEIN SMF"/>
    <property type="match status" value="1"/>
</dbReference>
<evidence type="ECO:0000256" key="1">
    <source>
        <dbReference type="ARBA" id="ARBA00006525"/>
    </source>
</evidence>
<accession>A0A644YEU2</accession>
<dbReference type="Pfam" id="PF17782">
    <property type="entry name" value="WHD_DprA"/>
    <property type="match status" value="1"/>
</dbReference>
<evidence type="ECO:0000259" key="2">
    <source>
        <dbReference type="Pfam" id="PF02481"/>
    </source>
</evidence>
<gene>
    <name evidence="4" type="ORF">SDC9_73600</name>
</gene>
<feature type="domain" description="Smf/DprA SLOG" evidence="2">
    <location>
        <begin position="1"/>
        <end position="67"/>
    </location>
</feature>
<evidence type="ECO:0000313" key="4">
    <source>
        <dbReference type="EMBL" id="MPM27095.1"/>
    </source>
</evidence>
<protein>
    <submittedName>
        <fullName evidence="4">Uncharacterized protein</fullName>
    </submittedName>
</protein>
<dbReference type="Pfam" id="PF02481">
    <property type="entry name" value="DNA_processg_A"/>
    <property type="match status" value="1"/>
</dbReference>
<comment type="similarity">
    <text evidence="1">Belongs to the DprA/Smf family.</text>
</comment>
<dbReference type="InterPro" id="IPR003488">
    <property type="entry name" value="DprA"/>
</dbReference>
<dbReference type="InterPro" id="IPR057666">
    <property type="entry name" value="DrpA_SLOG"/>
</dbReference>
<organism evidence="4">
    <name type="scientific">bioreactor metagenome</name>
    <dbReference type="NCBI Taxonomy" id="1076179"/>
    <lineage>
        <taxon>unclassified sequences</taxon>
        <taxon>metagenomes</taxon>
        <taxon>ecological metagenomes</taxon>
    </lineage>
</organism>
<reference evidence="4" key="1">
    <citation type="submission" date="2019-08" db="EMBL/GenBank/DDBJ databases">
        <authorList>
            <person name="Kucharzyk K."/>
            <person name="Murdoch R.W."/>
            <person name="Higgins S."/>
            <person name="Loffler F."/>
        </authorList>
    </citation>
    <scope>NUCLEOTIDE SEQUENCE</scope>
</reference>